<dbReference type="RefSeq" id="WP_128157909.1">
    <property type="nucleotide sequence ID" value="NZ_JBHSOM010000024.1"/>
</dbReference>
<protein>
    <submittedName>
        <fullName evidence="1">Uncharacterized protein</fullName>
    </submittedName>
</protein>
<evidence type="ECO:0000313" key="1">
    <source>
        <dbReference type="EMBL" id="RWR47702.1"/>
    </source>
</evidence>
<keyword evidence="2" id="KW-1185">Reference proteome</keyword>
<proteinExistence type="predicted"/>
<reference evidence="1" key="2">
    <citation type="submission" date="2019-01" db="EMBL/GenBank/DDBJ databases">
        <authorList>
            <person name="Li Y."/>
        </authorList>
    </citation>
    <scope>NUCLEOTIDE SEQUENCE [LARGE SCALE GENOMIC DNA]</scope>
    <source>
        <strain evidence="1">CGMCC 1.12963</strain>
    </source>
</reference>
<gene>
    <name evidence="1" type="ORF">EOW66_19085</name>
</gene>
<dbReference type="EMBL" id="SAVA01000018">
    <property type="protein sequence ID" value="RWR47702.1"/>
    <property type="molecule type" value="Genomic_DNA"/>
</dbReference>
<reference evidence="1" key="1">
    <citation type="submission" date="2019-01" db="EMBL/GenBank/DDBJ databases">
        <title>Sinorhodobacter populi sp. nov. isolated from the symptomatic bark tissue of Populus euramericana canker.</title>
        <authorList>
            <person name="Xu G."/>
        </authorList>
    </citation>
    <scope>NUCLEOTIDE SEQUENCE [LARGE SCALE GENOMIC DNA]</scope>
    <source>
        <strain evidence="1">CGMCC 1.12963</strain>
    </source>
</reference>
<evidence type="ECO:0000313" key="2">
    <source>
        <dbReference type="Proteomes" id="UP000288071"/>
    </source>
</evidence>
<sequence length="179" mass="19382">MAVHMPITPLGASEACDRFSHSLISRAFTQLNAAVALYIECERDLEHADCFDPAFLSWSADAEEARARVLGLAATITAQPVMRASDKPLKRSAMLTRLLIESDSAATFTSLLRLPGSHAELFSCCDAGAVGARVRQMLETHQVQLEALADLDEFDDLGTHWPDDPAAEMPEPLTVACAL</sequence>
<organism evidence="1 2">
    <name type="scientific">Paenirhodobacter huangdaonensis</name>
    <dbReference type="NCBI Taxonomy" id="2501515"/>
    <lineage>
        <taxon>Bacteria</taxon>
        <taxon>Pseudomonadati</taxon>
        <taxon>Pseudomonadota</taxon>
        <taxon>Alphaproteobacteria</taxon>
        <taxon>Rhodobacterales</taxon>
        <taxon>Rhodobacter group</taxon>
        <taxon>Paenirhodobacter</taxon>
    </lineage>
</organism>
<comment type="caution">
    <text evidence="1">The sequence shown here is derived from an EMBL/GenBank/DDBJ whole genome shotgun (WGS) entry which is preliminary data.</text>
</comment>
<dbReference type="Proteomes" id="UP000288071">
    <property type="component" value="Unassembled WGS sequence"/>
</dbReference>
<name>A0A443LER9_9RHOB</name>
<dbReference type="AlphaFoldDB" id="A0A443LER9"/>
<accession>A0A443LER9</accession>